<organism evidence="2">
    <name type="scientific">Notodromas monacha</name>
    <dbReference type="NCBI Taxonomy" id="399045"/>
    <lineage>
        <taxon>Eukaryota</taxon>
        <taxon>Metazoa</taxon>
        <taxon>Ecdysozoa</taxon>
        <taxon>Arthropoda</taxon>
        <taxon>Crustacea</taxon>
        <taxon>Oligostraca</taxon>
        <taxon>Ostracoda</taxon>
        <taxon>Podocopa</taxon>
        <taxon>Podocopida</taxon>
        <taxon>Cypridocopina</taxon>
        <taxon>Cypridoidea</taxon>
        <taxon>Cyprididae</taxon>
        <taxon>Notodromas</taxon>
    </lineage>
</organism>
<evidence type="ECO:0000313" key="3">
    <source>
        <dbReference type="Proteomes" id="UP000678499"/>
    </source>
</evidence>
<sequence length="195" mass="20297">MDPNCPMHGYNAQGRPPVCPLHGASGGMWNGAFAPFGDRVEIAPSLGPNSGVRQQPPPSNSYSRPTVYSNQTHQPMAQQQTRFHNNFGAFAPERSGASICTACGGVSQAYGNHEFDMSFPDFPSEAPRFGYGEQQPSFGSGYRSGAQSTNPSAARVRYGGTGNSTGFAGGSSYSRPGASYPRSNSGSGANCGPSG</sequence>
<proteinExistence type="predicted"/>
<dbReference type="AlphaFoldDB" id="A0A7R9BKP2"/>
<reference evidence="2" key="1">
    <citation type="submission" date="2020-11" db="EMBL/GenBank/DDBJ databases">
        <authorList>
            <person name="Tran Van P."/>
        </authorList>
    </citation>
    <scope>NUCLEOTIDE SEQUENCE</scope>
</reference>
<gene>
    <name evidence="2" type="ORF">NMOB1V02_LOCUS3791</name>
</gene>
<dbReference type="EMBL" id="OA882566">
    <property type="protein sequence ID" value="CAD7276012.1"/>
    <property type="molecule type" value="Genomic_DNA"/>
</dbReference>
<evidence type="ECO:0000256" key="1">
    <source>
        <dbReference type="SAM" id="MobiDB-lite"/>
    </source>
</evidence>
<accession>A0A7R9BKP2</accession>
<keyword evidence="3" id="KW-1185">Reference proteome</keyword>
<evidence type="ECO:0000313" key="2">
    <source>
        <dbReference type="EMBL" id="CAD7276012.1"/>
    </source>
</evidence>
<feature type="compositionally biased region" description="Gly residues" evidence="1">
    <location>
        <begin position="159"/>
        <end position="169"/>
    </location>
</feature>
<name>A0A7R9BKP2_9CRUS</name>
<feature type="region of interest" description="Disordered" evidence="1">
    <location>
        <begin position="44"/>
        <end position="68"/>
    </location>
</feature>
<protein>
    <submittedName>
        <fullName evidence="2">Uncharacterized protein</fullName>
    </submittedName>
</protein>
<dbReference type="EMBL" id="CAJPEX010000529">
    <property type="protein sequence ID" value="CAG0916164.1"/>
    <property type="molecule type" value="Genomic_DNA"/>
</dbReference>
<dbReference type="Proteomes" id="UP000678499">
    <property type="component" value="Unassembled WGS sequence"/>
</dbReference>
<feature type="region of interest" description="Disordered" evidence="1">
    <location>
        <begin position="130"/>
        <end position="195"/>
    </location>
</feature>